<dbReference type="InterPro" id="IPR018394">
    <property type="entry name" value="DNA_photolyase_1_CS_C"/>
</dbReference>
<evidence type="ECO:0000256" key="8">
    <source>
        <dbReference type="PIRSR" id="PIRSR602081-1"/>
    </source>
</evidence>
<dbReference type="InterPro" id="IPR014729">
    <property type="entry name" value="Rossmann-like_a/b/a_fold"/>
</dbReference>
<keyword evidence="12" id="KW-0456">Lyase</keyword>
<comment type="similarity">
    <text evidence="10">Belongs to the DNA photolyase family.</text>
</comment>
<dbReference type="PANTHER" id="PTHR11455">
    <property type="entry name" value="CRYPTOCHROME"/>
    <property type="match status" value="1"/>
</dbReference>
<dbReference type="GO" id="GO:0003904">
    <property type="term" value="F:deoxyribodipyrimidine photo-lyase activity"/>
    <property type="evidence" value="ECO:0007669"/>
    <property type="project" value="UniProtKB-EC"/>
</dbReference>
<dbReference type="PROSITE" id="PS00691">
    <property type="entry name" value="DNA_PHOTOLYASES_1_2"/>
    <property type="match status" value="1"/>
</dbReference>
<keyword evidence="5 8" id="KW-0274">FAD</keyword>
<dbReference type="AlphaFoldDB" id="A0A839ER21"/>
<comment type="cofactor">
    <cofactor evidence="8">
        <name>FAD</name>
        <dbReference type="ChEBI" id="CHEBI:57692"/>
    </cofactor>
    <text evidence="8">Binds 1 FAD per subunit.</text>
</comment>
<evidence type="ECO:0000256" key="3">
    <source>
        <dbReference type="ARBA" id="ARBA00014046"/>
    </source>
</evidence>
<feature type="domain" description="Photolyase/cryptochrome alpha/beta" evidence="11">
    <location>
        <begin position="11"/>
        <end position="140"/>
    </location>
</feature>
<evidence type="ECO:0000256" key="7">
    <source>
        <dbReference type="ARBA" id="ARBA00033999"/>
    </source>
</evidence>
<feature type="binding site" evidence="8">
    <location>
        <position position="234"/>
    </location>
    <ligand>
        <name>FAD</name>
        <dbReference type="ChEBI" id="CHEBI:57692"/>
    </ligand>
</feature>
<keyword evidence="6 10" id="KW-0157">Chromophore</keyword>
<dbReference type="PROSITE" id="PS51645">
    <property type="entry name" value="PHR_CRY_ALPHA_BETA"/>
    <property type="match status" value="1"/>
</dbReference>
<dbReference type="InterPro" id="IPR036155">
    <property type="entry name" value="Crypto/Photolyase_N_sf"/>
</dbReference>
<dbReference type="GO" id="GO:0071949">
    <property type="term" value="F:FAD binding"/>
    <property type="evidence" value="ECO:0007669"/>
    <property type="project" value="TreeGrafter"/>
</dbReference>
<feature type="binding site" evidence="8">
    <location>
        <begin position="382"/>
        <end position="384"/>
    </location>
    <ligand>
        <name>FAD</name>
        <dbReference type="ChEBI" id="CHEBI:57692"/>
    </ligand>
</feature>
<protein>
    <recommendedName>
        <fullName evidence="3">Deoxyribodipyrimidine photo-lyase</fullName>
        <ecNumber evidence="2">4.1.99.3</ecNumber>
    </recommendedName>
</protein>
<dbReference type="SUPFAM" id="SSF52425">
    <property type="entry name" value="Cryptochrome/photolyase, N-terminal domain"/>
    <property type="match status" value="1"/>
</dbReference>
<keyword evidence="4 8" id="KW-0285">Flavoprotein</keyword>
<evidence type="ECO:0000256" key="9">
    <source>
        <dbReference type="PIRSR" id="PIRSR602081-2"/>
    </source>
</evidence>
<dbReference type="Pfam" id="PF03441">
    <property type="entry name" value="FAD_binding_7"/>
    <property type="match status" value="1"/>
</dbReference>
<dbReference type="Proteomes" id="UP000549052">
    <property type="component" value="Unassembled WGS sequence"/>
</dbReference>
<comment type="catalytic activity">
    <reaction evidence="7">
        <text>cyclobutadipyrimidine (in DNA) = 2 pyrimidine residues (in DNA).</text>
        <dbReference type="EC" id="4.1.99.3"/>
    </reaction>
</comment>
<dbReference type="InterPro" id="IPR005101">
    <property type="entry name" value="Cryptochr/Photolyase_FAD-bd"/>
</dbReference>
<proteinExistence type="inferred from homology"/>
<dbReference type="Gene3D" id="1.10.579.10">
    <property type="entry name" value="DNA Cyclobutane Dipyrimidine Photolyase, subunit A, domain 3"/>
    <property type="match status" value="1"/>
</dbReference>
<feature type="site" description="Electron transfer via tryptophanyl radical" evidence="9">
    <location>
        <position position="369"/>
    </location>
</feature>
<evidence type="ECO:0000256" key="10">
    <source>
        <dbReference type="RuleBase" id="RU004182"/>
    </source>
</evidence>
<reference evidence="12 13" key="1">
    <citation type="submission" date="2020-07" db="EMBL/GenBank/DDBJ databases">
        <title>Genomic Encyclopedia of Type Strains, Phase IV (KMG-V): Genome sequencing to study the core and pangenomes of soil and plant-associated prokaryotes.</title>
        <authorList>
            <person name="Whitman W."/>
        </authorList>
    </citation>
    <scope>NUCLEOTIDE SEQUENCE [LARGE SCALE GENOMIC DNA]</scope>
    <source>
        <strain evidence="12 13">AN3</strain>
    </source>
</reference>
<name>A0A839ER21_9HYPH</name>
<keyword evidence="13" id="KW-1185">Reference proteome</keyword>
<dbReference type="Gene3D" id="3.40.50.620">
    <property type="entry name" value="HUPs"/>
    <property type="match status" value="1"/>
</dbReference>
<dbReference type="GO" id="GO:0003677">
    <property type="term" value="F:DNA binding"/>
    <property type="evidence" value="ECO:0007669"/>
    <property type="project" value="TreeGrafter"/>
</dbReference>
<gene>
    <name evidence="12" type="ORF">FHW16_003673</name>
</gene>
<dbReference type="Pfam" id="PF00875">
    <property type="entry name" value="DNA_photolyase"/>
    <property type="match status" value="1"/>
</dbReference>
<feature type="binding site" evidence="8">
    <location>
        <position position="282"/>
    </location>
    <ligand>
        <name>FAD</name>
        <dbReference type="ChEBI" id="CHEBI:57692"/>
    </ligand>
</feature>
<sequence>MAEQQSLTSDAPVVLLFRHDLRVNDNRALYAAAQTGKPVIPVFILDEHSDDVRPVGGARRWWLHHSLTALETSLKALGATLLLKRGATQNIVDRLLDETAADMVLWNRRYDPPGVDTDRNLKSELGRRGLTAESFDGHLLHEPYLFKTGTGGFYRVYSPFWRAFSAGPDPRDPVSAPDGLKPYDGPTTSDRLKDWQLLPENPDWAKGFAADWTPGERGAQDKLAAFLDDAIGYYGNDRDKPAVEATSRLSPHLAHGEITPFQIWHALKAPDLAAEGQGTDKFRKEIGWREFSYHLLFNNPHLATRNYNASFDEFPWQNKADDLQAWQRGLTGYPIVDAGMRQLWQTGWMHNRVRMITASFLIKHLRIDWRKGEAWFWDTLVDADPASNATSWQWVAGSGADAAPYFRIFNPMLQGDKFDPMGHYVRAFVPELKNLPDKFLHVPWLAPENILMEAGVVLGGNYPHPLVDHQAARQQALIAYARIRKGSEAF</sequence>
<dbReference type="Gene3D" id="1.25.40.80">
    <property type="match status" value="1"/>
</dbReference>
<organism evidence="12 13">
    <name type="scientific">Phyllobacterium myrsinacearum</name>
    <dbReference type="NCBI Taxonomy" id="28101"/>
    <lineage>
        <taxon>Bacteria</taxon>
        <taxon>Pseudomonadati</taxon>
        <taxon>Pseudomonadota</taxon>
        <taxon>Alphaproteobacteria</taxon>
        <taxon>Hyphomicrobiales</taxon>
        <taxon>Phyllobacteriaceae</taxon>
        <taxon>Phyllobacterium</taxon>
    </lineage>
</organism>
<dbReference type="InterPro" id="IPR036134">
    <property type="entry name" value="Crypto/Photolyase_FAD-like_sf"/>
</dbReference>
<comment type="caution">
    <text evidence="12">The sequence shown here is derived from an EMBL/GenBank/DDBJ whole genome shotgun (WGS) entry which is preliminary data.</text>
</comment>
<dbReference type="SUPFAM" id="SSF48173">
    <property type="entry name" value="Cryptochrome/photolyase FAD-binding domain"/>
    <property type="match status" value="1"/>
</dbReference>
<dbReference type="GO" id="GO:0000719">
    <property type="term" value="P:photoreactive repair"/>
    <property type="evidence" value="ECO:0007669"/>
    <property type="project" value="UniProtKB-ARBA"/>
</dbReference>
<dbReference type="EC" id="4.1.99.3" evidence="2"/>
<comment type="cofactor">
    <cofactor evidence="1">
        <name>(6R)-5,10-methylene-5,6,7,8-tetrahydrofolate</name>
        <dbReference type="ChEBI" id="CHEBI:15636"/>
    </cofactor>
</comment>
<evidence type="ECO:0000256" key="4">
    <source>
        <dbReference type="ARBA" id="ARBA00022630"/>
    </source>
</evidence>
<evidence type="ECO:0000256" key="2">
    <source>
        <dbReference type="ARBA" id="ARBA00013149"/>
    </source>
</evidence>
<accession>A0A839ER21</accession>
<dbReference type="EMBL" id="JACGXN010000006">
    <property type="protein sequence ID" value="MBA8879954.1"/>
    <property type="molecule type" value="Genomic_DNA"/>
</dbReference>
<evidence type="ECO:0000313" key="13">
    <source>
        <dbReference type="Proteomes" id="UP000549052"/>
    </source>
</evidence>
<feature type="site" description="Electron transfer via tryptophanyl radical" evidence="9">
    <location>
        <position position="392"/>
    </location>
</feature>
<evidence type="ECO:0000256" key="1">
    <source>
        <dbReference type="ARBA" id="ARBA00001932"/>
    </source>
</evidence>
<evidence type="ECO:0000256" key="5">
    <source>
        <dbReference type="ARBA" id="ARBA00022827"/>
    </source>
</evidence>
<dbReference type="PRINTS" id="PR00147">
    <property type="entry name" value="DNAPHOTLYASE"/>
</dbReference>
<evidence type="ECO:0000259" key="11">
    <source>
        <dbReference type="PROSITE" id="PS51645"/>
    </source>
</evidence>
<dbReference type="FunFam" id="1.10.579.10:FF:000003">
    <property type="entry name" value="Deoxyribodipyrimidine photo-lyase"/>
    <property type="match status" value="1"/>
</dbReference>
<feature type="site" description="Electron transfer via tryptophanyl radical" evidence="9">
    <location>
        <position position="316"/>
    </location>
</feature>
<dbReference type="InterPro" id="IPR006050">
    <property type="entry name" value="DNA_photolyase_N"/>
</dbReference>
<feature type="binding site" evidence="8">
    <location>
        <begin position="246"/>
        <end position="250"/>
    </location>
    <ligand>
        <name>FAD</name>
        <dbReference type="ChEBI" id="CHEBI:57692"/>
    </ligand>
</feature>
<dbReference type="InterPro" id="IPR002081">
    <property type="entry name" value="Cryptochrome/DNA_photolyase_1"/>
</dbReference>
<evidence type="ECO:0000256" key="6">
    <source>
        <dbReference type="ARBA" id="ARBA00022991"/>
    </source>
</evidence>
<dbReference type="GO" id="GO:0009416">
    <property type="term" value="P:response to light stimulus"/>
    <property type="evidence" value="ECO:0007669"/>
    <property type="project" value="TreeGrafter"/>
</dbReference>
<evidence type="ECO:0000313" key="12">
    <source>
        <dbReference type="EMBL" id="MBA8879954.1"/>
    </source>
</evidence>
<dbReference type="PROSITE" id="PS00394">
    <property type="entry name" value="DNA_PHOTOLYASES_1_1"/>
    <property type="match status" value="1"/>
</dbReference>
<dbReference type="PANTHER" id="PTHR11455:SF9">
    <property type="entry name" value="CRYPTOCHROME CIRCADIAN CLOCK 5 ISOFORM X1"/>
    <property type="match status" value="1"/>
</dbReference>